<gene>
    <name evidence="1" type="ORF">VTK73DRAFT_9419</name>
</gene>
<proteinExistence type="predicted"/>
<evidence type="ECO:0000313" key="2">
    <source>
        <dbReference type="Proteomes" id="UP001586593"/>
    </source>
</evidence>
<keyword evidence="2" id="KW-1185">Reference proteome</keyword>
<comment type="caution">
    <text evidence="1">The sequence shown here is derived from an EMBL/GenBank/DDBJ whole genome shotgun (WGS) entry which is preliminary data.</text>
</comment>
<protein>
    <submittedName>
        <fullName evidence="1">Uncharacterized protein</fullName>
    </submittedName>
</protein>
<reference evidence="1 2" key="1">
    <citation type="journal article" date="2024" name="Commun. Biol.">
        <title>Comparative genomic analysis of thermophilic fungi reveals convergent evolutionary adaptations and gene losses.</title>
        <authorList>
            <person name="Steindorff A.S."/>
            <person name="Aguilar-Pontes M.V."/>
            <person name="Robinson A.J."/>
            <person name="Andreopoulos B."/>
            <person name="LaButti K."/>
            <person name="Kuo A."/>
            <person name="Mondo S."/>
            <person name="Riley R."/>
            <person name="Otillar R."/>
            <person name="Haridas S."/>
            <person name="Lipzen A."/>
            <person name="Grimwood J."/>
            <person name="Schmutz J."/>
            <person name="Clum A."/>
            <person name="Reid I.D."/>
            <person name="Moisan M.C."/>
            <person name="Butler G."/>
            <person name="Nguyen T.T.M."/>
            <person name="Dewar K."/>
            <person name="Conant G."/>
            <person name="Drula E."/>
            <person name="Henrissat B."/>
            <person name="Hansel C."/>
            <person name="Singer S."/>
            <person name="Hutchinson M.I."/>
            <person name="de Vries R.P."/>
            <person name="Natvig D.O."/>
            <person name="Powell A.J."/>
            <person name="Tsang A."/>
            <person name="Grigoriev I.V."/>
        </authorList>
    </citation>
    <scope>NUCLEOTIDE SEQUENCE [LARGE SCALE GENOMIC DNA]</scope>
    <source>
        <strain evidence="1 2">ATCC 24622</strain>
    </source>
</reference>
<dbReference type="EMBL" id="JAZHXJ010000782">
    <property type="protein sequence ID" value="KAL1851441.1"/>
    <property type="molecule type" value="Genomic_DNA"/>
</dbReference>
<name>A0ABR3W2C9_9PEZI</name>
<organism evidence="1 2">
    <name type="scientific">Phialemonium thermophilum</name>
    <dbReference type="NCBI Taxonomy" id="223376"/>
    <lineage>
        <taxon>Eukaryota</taxon>
        <taxon>Fungi</taxon>
        <taxon>Dikarya</taxon>
        <taxon>Ascomycota</taxon>
        <taxon>Pezizomycotina</taxon>
        <taxon>Sordariomycetes</taxon>
        <taxon>Sordariomycetidae</taxon>
        <taxon>Cephalothecales</taxon>
        <taxon>Cephalothecaceae</taxon>
        <taxon>Phialemonium</taxon>
    </lineage>
</organism>
<dbReference type="Proteomes" id="UP001586593">
    <property type="component" value="Unassembled WGS sequence"/>
</dbReference>
<evidence type="ECO:0000313" key="1">
    <source>
        <dbReference type="EMBL" id="KAL1851441.1"/>
    </source>
</evidence>
<sequence length="116" mass="12931">MSSLPYLVRPPKRHLCVLSSCECQTNSLDAHIAPTASAEDANPPRDDQVDVHLAGAPETLLLTLYGKWQHFHSERPILDDRWVATVMERIGNREALGGRLRNMPMMASQIATRALT</sequence>
<accession>A0ABR3W2C9</accession>